<evidence type="ECO:0000313" key="3">
    <source>
        <dbReference type="Proteomes" id="UP000830326"/>
    </source>
</evidence>
<dbReference type="Gene3D" id="3.10.105.10">
    <property type="entry name" value="Dipeptide-binding Protein, Domain 3"/>
    <property type="match status" value="1"/>
</dbReference>
<dbReference type="Gene3D" id="3.40.190.10">
    <property type="entry name" value="Periplasmic binding protein-like II"/>
    <property type="match status" value="1"/>
</dbReference>
<sequence length="329" mass="37823">MRTPFVTLNANLNYREPRRGPRLKRVIFRNGLSKKEALKLCTSTEGYVDLVTELTPNDARQVESSQYARLVTSDGNEVVTGVFNRFQSEVDFDSYDLRASLNMAIQREEIVQNVYKGMATLTPALTPPWAYDFPEGLEPIKYDFTKSRELFLRSNYPKDRPLKIAAFKKHESLLHVVAAQIQKTLSTQVTTIVVPQDQEVKWKRVVAEKKLNPGWDILLASTTTQFYEGTPAFFHREMFGSDGALRTGPELPGFDQIYKKMANQVQREELLAAAKEVDRYVFEKALSLFLCVPQKIYAVNKHVDFKPYRTTLELAETEVGEMHWSRKVR</sequence>
<name>A0ABY4HCV5_9BACI</name>
<proteinExistence type="predicted"/>
<dbReference type="RefSeq" id="WP_245033371.1">
    <property type="nucleotide sequence ID" value="NZ_CP095075.1"/>
</dbReference>
<dbReference type="Proteomes" id="UP000830326">
    <property type="component" value="Chromosome"/>
</dbReference>
<feature type="domain" description="Solute-binding protein family 5" evidence="1">
    <location>
        <begin position="6"/>
        <end position="187"/>
    </location>
</feature>
<dbReference type="PANTHER" id="PTHR30290">
    <property type="entry name" value="PERIPLASMIC BINDING COMPONENT OF ABC TRANSPORTER"/>
    <property type="match status" value="1"/>
</dbReference>
<dbReference type="Pfam" id="PF00496">
    <property type="entry name" value="SBP_bac_5"/>
    <property type="match status" value="1"/>
</dbReference>
<dbReference type="InterPro" id="IPR000914">
    <property type="entry name" value="SBP_5_dom"/>
</dbReference>
<organism evidence="2 3">
    <name type="scientific">Halobacillus amylolyticus</name>
    <dbReference type="NCBI Taxonomy" id="2932259"/>
    <lineage>
        <taxon>Bacteria</taxon>
        <taxon>Bacillati</taxon>
        <taxon>Bacillota</taxon>
        <taxon>Bacilli</taxon>
        <taxon>Bacillales</taxon>
        <taxon>Bacillaceae</taxon>
        <taxon>Halobacillus</taxon>
    </lineage>
</organism>
<gene>
    <name evidence="2" type="ORF">MUO15_03270</name>
</gene>
<dbReference type="EMBL" id="CP095075">
    <property type="protein sequence ID" value="UOR12554.1"/>
    <property type="molecule type" value="Genomic_DNA"/>
</dbReference>
<reference evidence="2" key="1">
    <citation type="submission" date="2022-04" db="EMBL/GenBank/DDBJ databases">
        <title>Halobacillus sp. isolated from saltern.</title>
        <authorList>
            <person name="Won M."/>
            <person name="Lee C.-M."/>
            <person name="Woen H.-Y."/>
            <person name="Kwon S.-W."/>
        </authorList>
    </citation>
    <scope>NUCLEOTIDE SEQUENCE</scope>
    <source>
        <strain evidence="2">SSHM10-5</strain>
    </source>
</reference>
<dbReference type="InterPro" id="IPR039424">
    <property type="entry name" value="SBP_5"/>
</dbReference>
<protein>
    <submittedName>
        <fullName evidence="2">ABC transporter substrate-binding protein</fullName>
    </submittedName>
</protein>
<evidence type="ECO:0000313" key="2">
    <source>
        <dbReference type="EMBL" id="UOR12554.1"/>
    </source>
</evidence>
<dbReference type="SUPFAM" id="SSF53850">
    <property type="entry name" value="Periplasmic binding protein-like II"/>
    <property type="match status" value="1"/>
</dbReference>
<accession>A0ABY4HCV5</accession>
<evidence type="ECO:0000259" key="1">
    <source>
        <dbReference type="Pfam" id="PF00496"/>
    </source>
</evidence>
<keyword evidence="3" id="KW-1185">Reference proteome</keyword>